<proteinExistence type="predicted"/>
<evidence type="ECO:0000313" key="1">
    <source>
        <dbReference type="EMBL" id="MFD1460180.1"/>
    </source>
</evidence>
<keyword evidence="2" id="KW-1185">Reference proteome</keyword>
<reference evidence="2" key="1">
    <citation type="journal article" date="2019" name="Int. J. Syst. Evol. Microbiol.">
        <title>The Global Catalogue of Microorganisms (GCM) 10K type strain sequencing project: providing services to taxonomists for standard genome sequencing and annotation.</title>
        <authorList>
            <consortium name="The Broad Institute Genomics Platform"/>
            <consortium name="The Broad Institute Genome Sequencing Center for Infectious Disease"/>
            <person name="Wu L."/>
            <person name="Ma J."/>
        </authorList>
    </citation>
    <scope>NUCLEOTIDE SEQUENCE [LARGE SCALE GENOMIC DNA]</scope>
    <source>
        <strain evidence="2">CCM 9147</strain>
    </source>
</reference>
<accession>A0ABW4DB15</accession>
<dbReference type="EMBL" id="JBHTNZ010000001">
    <property type="protein sequence ID" value="MFD1460180.1"/>
    <property type="molecule type" value="Genomic_DNA"/>
</dbReference>
<gene>
    <name evidence="1" type="ORF">ACFQ5D_01655</name>
</gene>
<dbReference type="Proteomes" id="UP001597340">
    <property type="component" value="Unassembled WGS sequence"/>
</dbReference>
<organism evidence="1 2">
    <name type="scientific">Paenibacillus farraposensis</name>
    <dbReference type="NCBI Taxonomy" id="2807095"/>
    <lineage>
        <taxon>Bacteria</taxon>
        <taxon>Bacillati</taxon>
        <taxon>Bacillota</taxon>
        <taxon>Bacilli</taxon>
        <taxon>Bacillales</taxon>
        <taxon>Paenibacillaceae</taxon>
        <taxon>Paenibacillus</taxon>
    </lineage>
</organism>
<protein>
    <submittedName>
        <fullName evidence="1">Uncharacterized protein</fullName>
    </submittedName>
</protein>
<dbReference type="RefSeq" id="WP_229526926.1">
    <property type="nucleotide sequence ID" value="NZ_JAFFQR010000112.1"/>
</dbReference>
<sequence>MLAVQAASYFSPGFVPMQELTAHETGWTLAGHQAKGYYGPVAASDLPPASQEEVSPWYLLSHYKRPLTHEQRHDLRADVGREKGV</sequence>
<name>A0ABW4DB15_9BACL</name>
<comment type="caution">
    <text evidence="1">The sequence shown here is derived from an EMBL/GenBank/DDBJ whole genome shotgun (WGS) entry which is preliminary data.</text>
</comment>
<evidence type="ECO:0000313" key="2">
    <source>
        <dbReference type="Proteomes" id="UP001597340"/>
    </source>
</evidence>